<evidence type="ECO:0000313" key="4">
    <source>
        <dbReference type="Proteomes" id="UP000717364"/>
    </source>
</evidence>
<dbReference type="PANTHER" id="PTHR12697">
    <property type="entry name" value="PBS LYASE HEAT-LIKE PROTEIN"/>
    <property type="match status" value="1"/>
</dbReference>
<reference evidence="3" key="2">
    <citation type="journal article" date="2021" name="Mar. Drugs">
        <title>Genome Reduction and Secondary Metabolism of the Marine Sponge-Associated Cyanobacterium Leptothoe.</title>
        <authorList>
            <person name="Konstantinou D."/>
            <person name="Popin R.V."/>
            <person name="Fewer D.P."/>
            <person name="Sivonen K."/>
            <person name="Gkelis S."/>
        </authorList>
    </citation>
    <scope>NUCLEOTIDE SEQUENCE</scope>
    <source>
        <strain evidence="3">TAU-MAC 1115</strain>
    </source>
</reference>
<sequence length="202" mass="21785">MTADSLFEQLKHPNPNLRERAIVALAESYDDQTIARLMANLSEEDVVYRRASVKALGYIGEASVPSLVNRLQSSESPTERASCTKALTQVAVRHPGEPFSEEGLKALQQALEDPAPVVNISAVMALGQVGEPALDILISTLKTTENIAVSVAILNALGSIDNDKTIAVLTEFSQDVDADSYLRESATSALSRLDLVKQYSKN</sequence>
<dbReference type="GO" id="GO:0016491">
    <property type="term" value="F:oxidoreductase activity"/>
    <property type="evidence" value="ECO:0007669"/>
    <property type="project" value="TreeGrafter"/>
</dbReference>
<keyword evidence="2" id="KW-0605">Phycobilisome</keyword>
<dbReference type="Proteomes" id="UP000717364">
    <property type="component" value="Unassembled WGS sequence"/>
</dbReference>
<protein>
    <submittedName>
        <fullName evidence="3">HEAT repeat domain-containing protein</fullName>
    </submittedName>
</protein>
<dbReference type="SMART" id="SM00567">
    <property type="entry name" value="EZ_HEAT"/>
    <property type="match status" value="5"/>
</dbReference>
<gene>
    <name evidence="3" type="ORF">IXB50_09245</name>
</gene>
<keyword evidence="4" id="KW-1185">Reference proteome</keyword>
<dbReference type="RefSeq" id="WP_215608678.1">
    <property type="nucleotide sequence ID" value="NZ_JADOES010000014.1"/>
</dbReference>
<dbReference type="SUPFAM" id="SSF48371">
    <property type="entry name" value="ARM repeat"/>
    <property type="match status" value="1"/>
</dbReference>
<dbReference type="InterPro" id="IPR011989">
    <property type="entry name" value="ARM-like"/>
</dbReference>
<dbReference type="PANTHER" id="PTHR12697:SF5">
    <property type="entry name" value="DEOXYHYPUSINE HYDROXYLASE"/>
    <property type="match status" value="1"/>
</dbReference>
<name>A0A947GIA7_9CYAN</name>
<evidence type="ECO:0000256" key="2">
    <source>
        <dbReference type="ARBA" id="ARBA00022738"/>
    </source>
</evidence>
<evidence type="ECO:0000313" key="3">
    <source>
        <dbReference type="EMBL" id="MBT9315609.1"/>
    </source>
</evidence>
<dbReference type="AlphaFoldDB" id="A0A947GIA7"/>
<dbReference type="GO" id="GO:0030089">
    <property type="term" value="C:phycobilisome"/>
    <property type="evidence" value="ECO:0007669"/>
    <property type="project" value="UniProtKB-KW"/>
</dbReference>
<evidence type="ECO:0000256" key="1">
    <source>
        <dbReference type="ARBA" id="ARBA00022549"/>
    </source>
</evidence>
<dbReference type="InterPro" id="IPR004155">
    <property type="entry name" value="PBS_lyase_HEAT"/>
</dbReference>
<organism evidence="3 4">
    <name type="scientific">Leptothoe spongobia TAU-MAC 1115</name>
    <dbReference type="NCBI Taxonomy" id="1967444"/>
    <lineage>
        <taxon>Bacteria</taxon>
        <taxon>Bacillati</taxon>
        <taxon>Cyanobacteriota</taxon>
        <taxon>Cyanophyceae</taxon>
        <taxon>Nodosilineales</taxon>
        <taxon>Cymatolegaceae</taxon>
        <taxon>Leptothoe</taxon>
        <taxon>Leptothoe spongobia</taxon>
    </lineage>
</organism>
<dbReference type="EMBL" id="JADOES010000014">
    <property type="protein sequence ID" value="MBT9315609.1"/>
    <property type="molecule type" value="Genomic_DNA"/>
</dbReference>
<dbReference type="Pfam" id="PF13646">
    <property type="entry name" value="HEAT_2"/>
    <property type="match status" value="2"/>
</dbReference>
<reference evidence="3" key="1">
    <citation type="submission" date="2020-11" db="EMBL/GenBank/DDBJ databases">
        <authorList>
            <person name="Konstantinou D."/>
            <person name="Gkelis S."/>
            <person name="Popin R."/>
            <person name="Fewer D."/>
            <person name="Sivonen K."/>
        </authorList>
    </citation>
    <scope>NUCLEOTIDE SEQUENCE</scope>
    <source>
        <strain evidence="3">TAU-MAC 1115</strain>
    </source>
</reference>
<accession>A0A947GIA7</accession>
<dbReference type="Gene3D" id="1.25.10.10">
    <property type="entry name" value="Leucine-rich Repeat Variant"/>
    <property type="match status" value="1"/>
</dbReference>
<dbReference type="InterPro" id="IPR016024">
    <property type="entry name" value="ARM-type_fold"/>
</dbReference>
<comment type="caution">
    <text evidence="3">The sequence shown here is derived from an EMBL/GenBank/DDBJ whole genome shotgun (WGS) entry which is preliminary data.</text>
</comment>
<proteinExistence type="predicted"/>
<keyword evidence="1" id="KW-0042">Antenna complex</keyword>